<name>A0A7S4AK29_9STRA</name>
<evidence type="ECO:0000256" key="3">
    <source>
        <dbReference type="ARBA" id="ARBA00022989"/>
    </source>
</evidence>
<proteinExistence type="predicted"/>
<feature type="transmembrane region" description="Helical" evidence="6">
    <location>
        <begin position="72"/>
        <end position="90"/>
    </location>
</feature>
<feature type="domain" description="Amino acid transporter transmembrane" evidence="7">
    <location>
        <begin position="156"/>
        <end position="504"/>
    </location>
</feature>
<comment type="subcellular location">
    <subcellularLocation>
        <location evidence="1">Membrane</location>
        <topology evidence="1">Multi-pass membrane protein</topology>
    </subcellularLocation>
</comment>
<protein>
    <recommendedName>
        <fullName evidence="7">Amino acid transporter transmembrane domain-containing protein</fullName>
    </recommendedName>
</protein>
<feature type="transmembrane region" description="Helical" evidence="6">
    <location>
        <begin position="297"/>
        <end position="317"/>
    </location>
</feature>
<feature type="transmembrane region" description="Helical" evidence="6">
    <location>
        <begin position="176"/>
        <end position="196"/>
    </location>
</feature>
<keyword evidence="3 6" id="KW-1133">Transmembrane helix</keyword>
<feature type="transmembrane region" description="Helical" evidence="6">
    <location>
        <begin position="487"/>
        <end position="507"/>
    </location>
</feature>
<evidence type="ECO:0000313" key="8">
    <source>
        <dbReference type="EMBL" id="CAE0718190.1"/>
    </source>
</evidence>
<evidence type="ECO:0000256" key="2">
    <source>
        <dbReference type="ARBA" id="ARBA00022692"/>
    </source>
</evidence>
<feature type="domain" description="Amino acid transporter transmembrane" evidence="7">
    <location>
        <begin position="43"/>
        <end position="102"/>
    </location>
</feature>
<feature type="transmembrane region" description="Helical" evidence="6">
    <location>
        <begin position="376"/>
        <end position="397"/>
    </location>
</feature>
<feature type="transmembrane region" description="Helical" evidence="6">
    <location>
        <begin position="236"/>
        <end position="253"/>
    </location>
</feature>
<reference evidence="8" key="1">
    <citation type="submission" date="2021-01" db="EMBL/GenBank/DDBJ databases">
        <authorList>
            <person name="Corre E."/>
            <person name="Pelletier E."/>
            <person name="Niang G."/>
            <person name="Scheremetjew M."/>
            <person name="Finn R."/>
            <person name="Kale V."/>
            <person name="Holt S."/>
            <person name="Cochrane G."/>
            <person name="Meng A."/>
            <person name="Brown T."/>
            <person name="Cohen L."/>
        </authorList>
    </citation>
    <scope>NUCLEOTIDE SEQUENCE</scope>
    <source>
        <strain evidence="8">10249 10 AB</strain>
    </source>
</reference>
<evidence type="ECO:0000256" key="5">
    <source>
        <dbReference type="SAM" id="MobiDB-lite"/>
    </source>
</evidence>
<feature type="transmembrane region" description="Helical" evidence="6">
    <location>
        <begin position="418"/>
        <end position="437"/>
    </location>
</feature>
<dbReference type="EMBL" id="HBIX01015010">
    <property type="protein sequence ID" value="CAE0718190.1"/>
    <property type="molecule type" value="Transcribed_RNA"/>
</dbReference>
<feature type="transmembrane region" description="Helical" evidence="6">
    <location>
        <begin position="337"/>
        <end position="356"/>
    </location>
</feature>
<feature type="transmembrane region" description="Helical" evidence="6">
    <location>
        <begin position="443"/>
        <end position="467"/>
    </location>
</feature>
<dbReference type="PANTHER" id="PTHR22950">
    <property type="entry name" value="AMINO ACID TRANSPORTER"/>
    <property type="match status" value="1"/>
</dbReference>
<organism evidence="8">
    <name type="scientific">Pseudo-nitzschia australis</name>
    <dbReference type="NCBI Taxonomy" id="44445"/>
    <lineage>
        <taxon>Eukaryota</taxon>
        <taxon>Sar</taxon>
        <taxon>Stramenopiles</taxon>
        <taxon>Ochrophyta</taxon>
        <taxon>Bacillariophyta</taxon>
        <taxon>Bacillariophyceae</taxon>
        <taxon>Bacillariophycidae</taxon>
        <taxon>Bacillariales</taxon>
        <taxon>Bacillariaceae</taxon>
        <taxon>Pseudo-nitzschia</taxon>
    </lineage>
</organism>
<evidence type="ECO:0000259" key="7">
    <source>
        <dbReference type="Pfam" id="PF01490"/>
    </source>
</evidence>
<dbReference type="GO" id="GO:0015179">
    <property type="term" value="F:L-amino acid transmembrane transporter activity"/>
    <property type="evidence" value="ECO:0007669"/>
    <property type="project" value="TreeGrafter"/>
</dbReference>
<dbReference type="Pfam" id="PF01490">
    <property type="entry name" value="Aa_trans"/>
    <property type="match status" value="2"/>
</dbReference>
<dbReference type="GO" id="GO:0016020">
    <property type="term" value="C:membrane"/>
    <property type="evidence" value="ECO:0007669"/>
    <property type="project" value="UniProtKB-SubCell"/>
</dbReference>
<accession>A0A7S4AK29</accession>
<dbReference type="AlphaFoldDB" id="A0A7S4AK29"/>
<evidence type="ECO:0000256" key="6">
    <source>
        <dbReference type="SAM" id="Phobius"/>
    </source>
</evidence>
<evidence type="ECO:0000256" key="1">
    <source>
        <dbReference type="ARBA" id="ARBA00004141"/>
    </source>
</evidence>
<sequence length="510" mass="55344">MAPQDESLPLIGNHGFDRPGQKKMKRVSSIAKELGPEATQKGKASVVNVGMNLAKTAAGTGVLALPYACKQGGLLLFVFGMFLIAFWNVYCMKQLCDALEYLVRLAETPIACSDDTISPVEEGQTTKSSRCSDIFGRCKHDQFSIKFRNPPPEGTSSFSKLGWYALGDLGLWSIDIMMLMYLSFITIAFEVAILSFVEPTPFNTGEKLLDGIILGLVLVPFCIVDDLSALSKLSRTGLIVLGLSMSVIARYGLKGHHDIEYEYTTTGGTIWSGETDNYNENEGSPFNLFPLNGIEGVSKWFGCIVFSFGIVPLTFNFRESMAEPEKLPRTAMISMSLVGVCYIIIGLSFLYLFPNIENDLLAEIPSTGLLATTTRLAMILVAMASTPLLVVPCGEIIEGKITKSANTNGRTAAPSKTLMIIIRTCILLVTVSIAVKLPGFVSVLSFVGCAAVSMVSFVLPPGLHWLILGKRFHDGSEGTNYLQLSRVCDIMILMGGFATTVITTWFTGSQ</sequence>
<gene>
    <name evidence="8" type="ORF">PAUS00366_LOCUS10944</name>
</gene>
<keyword evidence="2 6" id="KW-0812">Transmembrane</keyword>
<feature type="region of interest" description="Disordered" evidence="5">
    <location>
        <begin position="1"/>
        <end position="22"/>
    </location>
</feature>
<keyword evidence="4 6" id="KW-0472">Membrane</keyword>
<dbReference type="InterPro" id="IPR013057">
    <property type="entry name" value="AA_transpt_TM"/>
</dbReference>
<feature type="transmembrane region" description="Helical" evidence="6">
    <location>
        <begin position="208"/>
        <end position="224"/>
    </location>
</feature>
<evidence type="ECO:0000256" key="4">
    <source>
        <dbReference type="ARBA" id="ARBA00023136"/>
    </source>
</evidence>